<dbReference type="Pfam" id="PF20154">
    <property type="entry name" value="LNT_N"/>
    <property type="match status" value="1"/>
</dbReference>
<dbReference type="Gene3D" id="3.60.110.10">
    <property type="entry name" value="Carbon-nitrogen hydrolase"/>
    <property type="match status" value="1"/>
</dbReference>
<dbReference type="Pfam" id="PF00795">
    <property type="entry name" value="CN_hydrolase"/>
    <property type="match status" value="1"/>
</dbReference>
<evidence type="ECO:0000256" key="1">
    <source>
        <dbReference type="ARBA" id="ARBA00004651"/>
    </source>
</evidence>
<dbReference type="InterPro" id="IPR003010">
    <property type="entry name" value="C-N_Hydrolase"/>
</dbReference>
<dbReference type="EC" id="2.3.1.269" evidence="9"/>
<dbReference type="PROSITE" id="PS50263">
    <property type="entry name" value="CN_HYDROLASE"/>
    <property type="match status" value="1"/>
</dbReference>
<evidence type="ECO:0000259" key="10">
    <source>
        <dbReference type="PROSITE" id="PS50263"/>
    </source>
</evidence>
<evidence type="ECO:0000256" key="7">
    <source>
        <dbReference type="ARBA" id="ARBA00023136"/>
    </source>
</evidence>
<evidence type="ECO:0000256" key="5">
    <source>
        <dbReference type="ARBA" id="ARBA00022692"/>
    </source>
</evidence>
<comment type="catalytic activity">
    <reaction evidence="9">
        <text>N-terminal S-1,2-diacyl-sn-glyceryl-L-cysteinyl-[lipoprotein] + a glycerophospholipid = N-acyl-S-1,2-diacyl-sn-glyceryl-L-cysteinyl-[lipoprotein] + a 2-acyl-sn-glycero-3-phospholipid + H(+)</text>
        <dbReference type="Rhea" id="RHEA:48228"/>
        <dbReference type="Rhea" id="RHEA-COMP:14681"/>
        <dbReference type="Rhea" id="RHEA-COMP:14684"/>
        <dbReference type="ChEBI" id="CHEBI:15378"/>
        <dbReference type="ChEBI" id="CHEBI:136912"/>
        <dbReference type="ChEBI" id="CHEBI:140656"/>
        <dbReference type="ChEBI" id="CHEBI:140657"/>
        <dbReference type="ChEBI" id="CHEBI:140660"/>
        <dbReference type="EC" id="2.3.1.269"/>
    </reaction>
</comment>
<feature type="transmembrane region" description="Helical" evidence="9">
    <location>
        <begin position="63"/>
        <end position="80"/>
    </location>
</feature>
<reference evidence="11 12" key="1">
    <citation type="submission" date="2015-08" db="EMBL/GenBank/DDBJ databases">
        <title>Complete genome sequence of Sulfurifustis variabilis.</title>
        <authorList>
            <person name="Miura A."/>
            <person name="Kojima H."/>
            <person name="Fukui M."/>
        </authorList>
    </citation>
    <scope>NUCLEOTIDE SEQUENCE [LARGE SCALE GENOMIC DNA]</scope>
    <source>
        <strain evidence="12">skN76</strain>
    </source>
</reference>
<dbReference type="KEGG" id="sva:SVA_0586"/>
<feature type="domain" description="CN hydrolase" evidence="10">
    <location>
        <begin position="232"/>
        <end position="470"/>
    </location>
</feature>
<dbReference type="InterPro" id="IPR004563">
    <property type="entry name" value="Apolipo_AcylTrfase"/>
</dbReference>
<dbReference type="AlphaFoldDB" id="A0A1B4V1N2"/>
<comment type="similarity">
    <text evidence="2 9">Belongs to the CN hydrolase family. Apolipoprotein N-acyltransferase subfamily.</text>
</comment>
<dbReference type="Proteomes" id="UP000218899">
    <property type="component" value="Chromosome"/>
</dbReference>
<keyword evidence="7 9" id="KW-0472">Membrane</keyword>
<feature type="transmembrane region" description="Helical" evidence="9">
    <location>
        <begin position="166"/>
        <end position="190"/>
    </location>
</feature>
<organism evidence="11 12">
    <name type="scientific">Sulfurifustis variabilis</name>
    <dbReference type="NCBI Taxonomy" id="1675686"/>
    <lineage>
        <taxon>Bacteria</taxon>
        <taxon>Pseudomonadati</taxon>
        <taxon>Pseudomonadota</taxon>
        <taxon>Gammaproteobacteria</taxon>
        <taxon>Acidiferrobacterales</taxon>
        <taxon>Acidiferrobacteraceae</taxon>
        <taxon>Sulfurifustis</taxon>
    </lineage>
</organism>
<keyword evidence="12" id="KW-1185">Reference proteome</keyword>
<dbReference type="SUPFAM" id="SSF56317">
    <property type="entry name" value="Carbon-nitrogen hydrolase"/>
    <property type="match status" value="1"/>
</dbReference>
<name>A0A1B4V1N2_9GAMM</name>
<dbReference type="OrthoDB" id="9804277at2"/>
<evidence type="ECO:0000256" key="2">
    <source>
        <dbReference type="ARBA" id="ARBA00010065"/>
    </source>
</evidence>
<comment type="function">
    <text evidence="9">Catalyzes the phospholipid dependent N-acylation of the N-terminal cysteine of apolipoprotein, the last step in lipoprotein maturation.</text>
</comment>
<dbReference type="GO" id="GO:0042158">
    <property type="term" value="P:lipoprotein biosynthetic process"/>
    <property type="evidence" value="ECO:0007669"/>
    <property type="project" value="UniProtKB-UniRule"/>
</dbReference>
<dbReference type="HAMAP" id="MF_01148">
    <property type="entry name" value="Lnt"/>
    <property type="match status" value="1"/>
</dbReference>
<evidence type="ECO:0000256" key="8">
    <source>
        <dbReference type="ARBA" id="ARBA00023315"/>
    </source>
</evidence>
<sequence>MRVTTDRFVRTARARADVAALLAGVATTLGFAPFGLFPLGVLAPAVLFVAWDHATPRRAAWRGFLYGLGLFGVGVSWVYVSLHTYGNMPVPLAAFAVVLFVAGMALYPASLGALQARLRGAPAALRWTLAVPALWALLEWMRGWFLSGFPWLNLGYSQVDSPLAGYAPWAGVYGVTFAAAVSAGLIAAAWLDRPRALRAYLPMLLVVWVLGWFAGQVDWVRPAGEPLRVALVQANVPLASKWRPDSRQAIVDRYVQMSEQAPKVDLIVWPEAAVPGYLDELGPGLVPRLEQIAQTRAADFLFGVVERGTDARSYYNSVVTVGSGKSNYRKRHLVPFGEFLPWPGLFGWLIEHLQIPMSNFSAGAPGQSPLPAAGQRIGVSVCYEDAFGEEVIRMLPEATLLANVSEDAWFGDSLAPHQRLQMARLRALESGRAMLRAANTGPSAVIDHRGRVIARSPQFVAHTLVSDVQPMHGATPYAQRGNWPVVIVAGLLALGAFGWRWRAGAWSAKESL</sequence>
<dbReference type="RefSeq" id="WP_096458528.1">
    <property type="nucleotide sequence ID" value="NZ_AP014936.1"/>
</dbReference>
<dbReference type="CDD" id="cd07571">
    <property type="entry name" value="ALP_N-acyl_transferase"/>
    <property type="match status" value="1"/>
</dbReference>
<dbReference type="GO" id="GO:0016410">
    <property type="term" value="F:N-acyltransferase activity"/>
    <property type="evidence" value="ECO:0007669"/>
    <property type="project" value="UniProtKB-UniRule"/>
</dbReference>
<keyword evidence="5 9" id="KW-0812">Transmembrane</keyword>
<feature type="transmembrane region" description="Helical" evidence="9">
    <location>
        <begin position="20"/>
        <end position="51"/>
    </location>
</feature>
<evidence type="ECO:0000256" key="3">
    <source>
        <dbReference type="ARBA" id="ARBA00022475"/>
    </source>
</evidence>
<comment type="pathway">
    <text evidence="9">Protein modification; lipoprotein biosynthesis (N-acyl transfer).</text>
</comment>
<dbReference type="EMBL" id="AP014936">
    <property type="protein sequence ID" value="BAU47165.1"/>
    <property type="molecule type" value="Genomic_DNA"/>
</dbReference>
<dbReference type="InterPro" id="IPR036526">
    <property type="entry name" value="C-N_Hydrolase_sf"/>
</dbReference>
<feature type="transmembrane region" description="Helical" evidence="9">
    <location>
        <begin position="126"/>
        <end position="146"/>
    </location>
</feature>
<dbReference type="GO" id="GO:0005886">
    <property type="term" value="C:plasma membrane"/>
    <property type="evidence" value="ECO:0007669"/>
    <property type="project" value="UniProtKB-SubCell"/>
</dbReference>
<accession>A0A1B4V1N2</accession>
<dbReference type="NCBIfam" id="TIGR00546">
    <property type="entry name" value="lnt"/>
    <property type="match status" value="1"/>
</dbReference>
<evidence type="ECO:0000256" key="4">
    <source>
        <dbReference type="ARBA" id="ARBA00022679"/>
    </source>
</evidence>
<keyword evidence="11" id="KW-0449">Lipoprotein</keyword>
<evidence type="ECO:0000313" key="12">
    <source>
        <dbReference type="Proteomes" id="UP000218899"/>
    </source>
</evidence>
<dbReference type="InterPro" id="IPR045378">
    <property type="entry name" value="LNT_N"/>
</dbReference>
<keyword evidence="6 9" id="KW-1133">Transmembrane helix</keyword>
<keyword evidence="8 9" id="KW-0012">Acyltransferase</keyword>
<feature type="transmembrane region" description="Helical" evidence="9">
    <location>
        <begin position="92"/>
        <end position="114"/>
    </location>
</feature>
<dbReference type="PANTHER" id="PTHR38686">
    <property type="entry name" value="APOLIPOPROTEIN N-ACYLTRANSFERASE"/>
    <property type="match status" value="1"/>
</dbReference>
<protein>
    <recommendedName>
        <fullName evidence="9">Apolipoprotein N-acyltransferase</fullName>
        <shortName evidence="9">ALP N-acyltransferase</shortName>
        <ecNumber evidence="9">2.3.1.269</ecNumber>
    </recommendedName>
</protein>
<gene>
    <name evidence="9" type="primary">lnt</name>
    <name evidence="11" type="ORF">SVA_0586</name>
</gene>
<dbReference type="PANTHER" id="PTHR38686:SF1">
    <property type="entry name" value="APOLIPOPROTEIN N-ACYLTRANSFERASE"/>
    <property type="match status" value="1"/>
</dbReference>
<evidence type="ECO:0000313" key="11">
    <source>
        <dbReference type="EMBL" id="BAU47165.1"/>
    </source>
</evidence>
<comment type="subcellular location">
    <subcellularLocation>
        <location evidence="1 9">Cell membrane</location>
        <topology evidence="1 9">Multi-pass membrane protein</topology>
    </subcellularLocation>
</comment>
<evidence type="ECO:0000256" key="6">
    <source>
        <dbReference type="ARBA" id="ARBA00022989"/>
    </source>
</evidence>
<dbReference type="UniPathway" id="UPA00666"/>
<proteinExistence type="inferred from homology"/>
<keyword evidence="4 9" id="KW-0808">Transferase</keyword>
<evidence type="ECO:0000256" key="9">
    <source>
        <dbReference type="HAMAP-Rule" id="MF_01148"/>
    </source>
</evidence>
<feature type="transmembrane region" description="Helical" evidence="9">
    <location>
        <begin position="197"/>
        <end position="215"/>
    </location>
</feature>
<keyword evidence="3 9" id="KW-1003">Cell membrane</keyword>